<name>A0A3M6TS43_POCDA</name>
<sequence>MENEHCSLEKDHIVINEDSASRGIYVTGFPSNTSPVELVIHFQKCKHGGGDIECIQITGKRDAIIIFDDPSETTKGVDMLFHLVDCLLARNERLRQVKVKTPPPTSDVGETNYDIIKVELISEEKIKQGEI</sequence>
<dbReference type="AlphaFoldDB" id="A0A3M6TS43"/>
<gene>
    <name evidence="1" type="ORF">pdam_00002477</name>
</gene>
<dbReference type="Gene3D" id="3.30.70.330">
    <property type="match status" value="1"/>
</dbReference>
<organism evidence="1 2">
    <name type="scientific">Pocillopora damicornis</name>
    <name type="common">Cauliflower coral</name>
    <name type="synonym">Millepora damicornis</name>
    <dbReference type="NCBI Taxonomy" id="46731"/>
    <lineage>
        <taxon>Eukaryota</taxon>
        <taxon>Metazoa</taxon>
        <taxon>Cnidaria</taxon>
        <taxon>Anthozoa</taxon>
        <taxon>Hexacorallia</taxon>
        <taxon>Scleractinia</taxon>
        <taxon>Astrocoeniina</taxon>
        <taxon>Pocilloporidae</taxon>
        <taxon>Pocillopora</taxon>
    </lineage>
</organism>
<proteinExistence type="predicted"/>
<evidence type="ECO:0000313" key="1">
    <source>
        <dbReference type="EMBL" id="RMX44156.1"/>
    </source>
</evidence>
<dbReference type="InterPro" id="IPR035979">
    <property type="entry name" value="RBD_domain_sf"/>
</dbReference>
<dbReference type="Pfam" id="PF23085">
    <property type="entry name" value="RRM_PARP14_3"/>
    <property type="match status" value="1"/>
</dbReference>
<protein>
    <recommendedName>
        <fullName evidence="3">RRM domain-containing protein</fullName>
    </recommendedName>
</protein>
<evidence type="ECO:0008006" key="3">
    <source>
        <dbReference type="Google" id="ProtNLM"/>
    </source>
</evidence>
<dbReference type="InterPro" id="IPR012677">
    <property type="entry name" value="Nucleotide-bd_a/b_plait_sf"/>
</dbReference>
<evidence type="ECO:0000313" key="2">
    <source>
        <dbReference type="Proteomes" id="UP000275408"/>
    </source>
</evidence>
<dbReference type="EMBL" id="RCHS01003049">
    <property type="protein sequence ID" value="RMX44156.1"/>
    <property type="molecule type" value="Genomic_DNA"/>
</dbReference>
<reference evidence="1 2" key="1">
    <citation type="journal article" date="2018" name="Sci. Rep.">
        <title>Comparative analysis of the Pocillopora damicornis genome highlights role of immune system in coral evolution.</title>
        <authorList>
            <person name="Cunning R."/>
            <person name="Bay R.A."/>
            <person name="Gillette P."/>
            <person name="Baker A.C."/>
            <person name="Traylor-Knowles N."/>
        </authorList>
    </citation>
    <scope>NUCLEOTIDE SEQUENCE [LARGE SCALE GENOMIC DNA]</scope>
    <source>
        <strain evidence="1">RSMAS</strain>
        <tissue evidence="1">Whole animal</tissue>
    </source>
</reference>
<accession>A0A3M6TS43</accession>
<dbReference type="Proteomes" id="UP000275408">
    <property type="component" value="Unassembled WGS sequence"/>
</dbReference>
<dbReference type="SUPFAM" id="SSF54928">
    <property type="entry name" value="RNA-binding domain, RBD"/>
    <property type="match status" value="1"/>
</dbReference>
<keyword evidence="2" id="KW-1185">Reference proteome</keyword>
<dbReference type="GO" id="GO:0003676">
    <property type="term" value="F:nucleic acid binding"/>
    <property type="evidence" value="ECO:0007669"/>
    <property type="project" value="InterPro"/>
</dbReference>
<comment type="caution">
    <text evidence="1">The sequence shown here is derived from an EMBL/GenBank/DDBJ whole genome shotgun (WGS) entry which is preliminary data.</text>
</comment>